<organism evidence="4 5">
    <name type="scientific">Halolamina salifodinae</name>
    <dbReference type="NCBI Taxonomy" id="1202767"/>
    <lineage>
        <taxon>Archaea</taxon>
        <taxon>Methanobacteriati</taxon>
        <taxon>Methanobacteriota</taxon>
        <taxon>Stenosarchaea group</taxon>
        <taxon>Halobacteria</taxon>
        <taxon>Halobacteriales</taxon>
        <taxon>Haloferacaceae</taxon>
    </lineage>
</organism>
<protein>
    <submittedName>
        <fullName evidence="4">Acetyl esterase</fullName>
        <ecNumber evidence="4">3.1.1.-</ecNumber>
    </submittedName>
</protein>
<dbReference type="InterPro" id="IPR050300">
    <property type="entry name" value="GDXG_lipolytic_enzyme"/>
</dbReference>
<dbReference type="RefSeq" id="WP_209490819.1">
    <property type="nucleotide sequence ID" value="NZ_JAGGLC010000002.1"/>
</dbReference>
<proteinExistence type="inferred from homology"/>
<gene>
    <name evidence="4" type="ORF">J2753_001005</name>
</gene>
<dbReference type="GO" id="GO:0016787">
    <property type="term" value="F:hydrolase activity"/>
    <property type="evidence" value="ECO:0007669"/>
    <property type="project" value="UniProtKB-KW"/>
</dbReference>
<evidence type="ECO:0000313" key="4">
    <source>
        <dbReference type="EMBL" id="MBP1986511.1"/>
    </source>
</evidence>
<accession>A0A8T4GTU9</accession>
<dbReference type="PANTHER" id="PTHR48081:SF8">
    <property type="entry name" value="ALPHA_BETA HYDROLASE FOLD-3 DOMAIN-CONTAINING PROTEIN-RELATED"/>
    <property type="match status" value="1"/>
</dbReference>
<feature type="domain" description="Alpha/beta hydrolase fold-3" evidence="3">
    <location>
        <begin position="80"/>
        <end position="284"/>
    </location>
</feature>
<dbReference type="PROSITE" id="PS01174">
    <property type="entry name" value="LIPASE_GDXG_SER"/>
    <property type="match status" value="1"/>
</dbReference>
<evidence type="ECO:0000259" key="3">
    <source>
        <dbReference type="Pfam" id="PF07859"/>
    </source>
</evidence>
<reference evidence="4" key="1">
    <citation type="submission" date="2021-03" db="EMBL/GenBank/DDBJ databases">
        <title>Genomic Encyclopedia of Type Strains, Phase IV (KMG-IV): sequencing the most valuable type-strain genomes for metagenomic binning, comparative biology and taxonomic classification.</title>
        <authorList>
            <person name="Goeker M."/>
        </authorList>
    </citation>
    <scope>NUCLEOTIDE SEQUENCE</scope>
    <source>
        <strain evidence="4">DSM 26232</strain>
    </source>
</reference>
<dbReference type="InterPro" id="IPR013094">
    <property type="entry name" value="AB_hydrolase_3"/>
</dbReference>
<comment type="similarity">
    <text evidence="1">Belongs to the 'GDXG' lipolytic enzyme family.</text>
</comment>
<evidence type="ECO:0000313" key="5">
    <source>
        <dbReference type="Proteomes" id="UP000823736"/>
    </source>
</evidence>
<dbReference type="Pfam" id="PF07859">
    <property type="entry name" value="Abhydrolase_3"/>
    <property type="match status" value="1"/>
</dbReference>
<dbReference type="InterPro" id="IPR029058">
    <property type="entry name" value="AB_hydrolase_fold"/>
</dbReference>
<keyword evidence="2 4" id="KW-0378">Hydrolase</keyword>
<dbReference type="Gene3D" id="3.40.50.1820">
    <property type="entry name" value="alpha/beta hydrolase"/>
    <property type="match status" value="1"/>
</dbReference>
<dbReference type="SUPFAM" id="SSF53474">
    <property type="entry name" value="alpha/beta-Hydrolases"/>
    <property type="match status" value="1"/>
</dbReference>
<dbReference type="EMBL" id="JAGGLC010000002">
    <property type="protein sequence ID" value="MBP1986511.1"/>
    <property type="molecule type" value="Genomic_DNA"/>
</dbReference>
<dbReference type="OrthoDB" id="33195at2157"/>
<evidence type="ECO:0000256" key="1">
    <source>
        <dbReference type="ARBA" id="ARBA00010515"/>
    </source>
</evidence>
<sequence>MQADAIDPRAAAALERRRFSIPHNRYALKAVRTVARLASKYGIRDRPEVADVTDLTLPGPGGDVAMRRYIPTTDGDVPTVVFFHGGGYVLGGLETHDALCRRLARESGCVVLSVAYRLAPEHPFPAAVEDCYAATEWAGANPEQLGGVPGLAVAGDSAGGTLAAVVSLLAAERDGPEIAHQALIYPAIGVDEEQGSVQENAGIVLAEADLRFFRNCYLESSIHERNPYADPAQAADLSGLPPATVITAGFDPLRDGAKEYAERLVGDGVDVRYKNYPAQVHGFATMQIDAAEAVAADVGKDLGSALRE</sequence>
<dbReference type="AlphaFoldDB" id="A0A8T4GTU9"/>
<dbReference type="PANTHER" id="PTHR48081">
    <property type="entry name" value="AB HYDROLASE SUPERFAMILY PROTEIN C4A8.06C"/>
    <property type="match status" value="1"/>
</dbReference>
<dbReference type="Proteomes" id="UP000823736">
    <property type="component" value="Unassembled WGS sequence"/>
</dbReference>
<dbReference type="EC" id="3.1.1.-" evidence="4"/>
<name>A0A8T4GTU9_9EURY</name>
<comment type="caution">
    <text evidence="4">The sequence shown here is derived from an EMBL/GenBank/DDBJ whole genome shotgun (WGS) entry which is preliminary data.</text>
</comment>
<dbReference type="InterPro" id="IPR033140">
    <property type="entry name" value="Lipase_GDXG_put_SER_AS"/>
</dbReference>
<keyword evidence="5" id="KW-1185">Reference proteome</keyword>
<evidence type="ECO:0000256" key="2">
    <source>
        <dbReference type="ARBA" id="ARBA00022801"/>
    </source>
</evidence>